<dbReference type="InterPro" id="IPR015005">
    <property type="entry name" value="DUF1854"/>
</dbReference>
<dbReference type="EMBL" id="DVKI01000182">
    <property type="protein sequence ID" value="HIT17863.1"/>
    <property type="molecule type" value="Genomic_DNA"/>
</dbReference>
<organism evidence="2 3">
    <name type="scientific">Candidatus Caccosoma faecigallinarum</name>
    <dbReference type="NCBI Taxonomy" id="2840720"/>
    <lineage>
        <taxon>Bacteria</taxon>
        <taxon>Bacillati</taxon>
        <taxon>Bacillota</taxon>
        <taxon>Bacillota incertae sedis</taxon>
        <taxon>Candidatus Caccosoma</taxon>
    </lineage>
</organism>
<dbReference type="AlphaFoldDB" id="A0A9D1GAI2"/>
<sequence>MNFLDIKQLQFIQKKDESLQLNYQQKEYHSIKLFYCFPLKEPKKYISVRYGEEEQEIGIIESIEQLSEENRKIVQKELNFRYFMPEITKIYSHKFRHHAHVFDIQTNAGRKKITVLNIIWNIFENPDKTIMLRDSDENYYLIKDYLNHPDKHIKYLYNFL</sequence>
<accession>A0A9D1GAI2</accession>
<reference evidence="2" key="1">
    <citation type="submission" date="2020-10" db="EMBL/GenBank/DDBJ databases">
        <authorList>
            <person name="Gilroy R."/>
        </authorList>
    </citation>
    <scope>NUCLEOTIDE SEQUENCE</scope>
    <source>
        <strain evidence="2">14508</strain>
    </source>
</reference>
<comment type="caution">
    <text evidence="2">The sequence shown here is derived from an EMBL/GenBank/DDBJ whole genome shotgun (WGS) entry which is preliminary data.</text>
</comment>
<gene>
    <name evidence="2" type="ORF">IAD04_05785</name>
</gene>
<reference evidence="2" key="2">
    <citation type="journal article" date="2021" name="PeerJ">
        <title>Extensive microbial diversity within the chicken gut microbiome revealed by metagenomics and culture.</title>
        <authorList>
            <person name="Gilroy R."/>
            <person name="Ravi A."/>
            <person name="Getino M."/>
            <person name="Pursley I."/>
            <person name="Horton D.L."/>
            <person name="Alikhan N.F."/>
            <person name="Baker D."/>
            <person name="Gharbi K."/>
            <person name="Hall N."/>
            <person name="Watson M."/>
            <person name="Adriaenssens E.M."/>
            <person name="Foster-Nyarko E."/>
            <person name="Jarju S."/>
            <person name="Secka A."/>
            <person name="Antonio M."/>
            <person name="Oren A."/>
            <person name="Chaudhuri R.R."/>
            <person name="La Ragione R."/>
            <person name="Hildebrand F."/>
            <person name="Pallen M.J."/>
        </authorList>
    </citation>
    <scope>NUCLEOTIDE SEQUENCE</scope>
    <source>
        <strain evidence="2">14508</strain>
    </source>
</reference>
<dbReference type="Proteomes" id="UP000886893">
    <property type="component" value="Unassembled WGS sequence"/>
</dbReference>
<evidence type="ECO:0000313" key="2">
    <source>
        <dbReference type="EMBL" id="HIT17863.1"/>
    </source>
</evidence>
<evidence type="ECO:0000259" key="1">
    <source>
        <dbReference type="Pfam" id="PF08909"/>
    </source>
</evidence>
<evidence type="ECO:0000313" key="3">
    <source>
        <dbReference type="Proteomes" id="UP000886893"/>
    </source>
</evidence>
<protein>
    <submittedName>
        <fullName evidence="2">DUF1854 domain-containing protein</fullName>
    </submittedName>
</protein>
<name>A0A9D1GAI2_9FIRM</name>
<proteinExistence type="predicted"/>
<dbReference type="Pfam" id="PF08909">
    <property type="entry name" value="DUF1854"/>
    <property type="match status" value="1"/>
</dbReference>
<feature type="domain" description="DUF1854" evidence="1">
    <location>
        <begin position="32"/>
        <end position="145"/>
    </location>
</feature>